<dbReference type="RefSeq" id="WP_112343892.1">
    <property type="nucleotide sequence ID" value="NZ_QMKK01000048.1"/>
</dbReference>
<accession>A0A329YE41</accession>
<dbReference type="GO" id="GO:0005886">
    <property type="term" value="C:plasma membrane"/>
    <property type="evidence" value="ECO:0007669"/>
    <property type="project" value="TreeGrafter"/>
</dbReference>
<feature type="region of interest" description="Disordered" evidence="1">
    <location>
        <begin position="1180"/>
        <end position="1245"/>
    </location>
</feature>
<dbReference type="InterPro" id="IPR007844">
    <property type="entry name" value="AsmA"/>
</dbReference>
<feature type="domain" description="AsmA" evidence="2">
    <location>
        <begin position="5"/>
        <end position="171"/>
    </location>
</feature>
<name>A0A329YE41_RHITR</name>
<comment type="caution">
    <text evidence="3">The sequence shown here is derived from an EMBL/GenBank/DDBJ whole genome shotgun (WGS) entry which is preliminary data.</text>
</comment>
<evidence type="ECO:0000313" key="4">
    <source>
        <dbReference type="Proteomes" id="UP000251205"/>
    </source>
</evidence>
<dbReference type="Pfam" id="PF05170">
    <property type="entry name" value="AsmA"/>
    <property type="match status" value="1"/>
</dbReference>
<reference evidence="3 4" key="1">
    <citation type="submission" date="2018-06" db="EMBL/GenBank/DDBJ databases">
        <title>Whole Genome Sequence of an efficient microsymbiont, Rhizobium tropici.</title>
        <authorList>
            <person name="Srinivasan R."/>
            <person name="Singh H.V."/>
            <person name="Srivastava R."/>
            <person name="Kumari B."/>
            <person name="Radhakrishna A."/>
        </authorList>
    </citation>
    <scope>NUCLEOTIDE SEQUENCE [LARGE SCALE GENOMIC DNA]</scope>
    <source>
        <strain evidence="3 4">IGFRI Rhizo-19</strain>
    </source>
</reference>
<organism evidence="3 4">
    <name type="scientific">Rhizobium tropici</name>
    <dbReference type="NCBI Taxonomy" id="398"/>
    <lineage>
        <taxon>Bacteria</taxon>
        <taxon>Pseudomonadati</taxon>
        <taxon>Pseudomonadota</taxon>
        <taxon>Alphaproteobacteria</taxon>
        <taxon>Hyphomicrobiales</taxon>
        <taxon>Rhizobiaceae</taxon>
        <taxon>Rhizobium/Agrobacterium group</taxon>
        <taxon>Rhizobium</taxon>
    </lineage>
</organism>
<dbReference type="OrthoDB" id="9816380at2"/>
<dbReference type="PANTHER" id="PTHR30441">
    <property type="entry name" value="DUF748 DOMAIN-CONTAINING PROTEIN"/>
    <property type="match status" value="1"/>
</dbReference>
<dbReference type="InterPro" id="IPR017023">
    <property type="entry name" value="UCP034039"/>
</dbReference>
<gene>
    <name evidence="3" type="ORF">DQ393_22260</name>
</gene>
<evidence type="ECO:0000259" key="2">
    <source>
        <dbReference type="Pfam" id="PF05170"/>
    </source>
</evidence>
<dbReference type="GO" id="GO:0090313">
    <property type="term" value="P:regulation of protein targeting to membrane"/>
    <property type="evidence" value="ECO:0007669"/>
    <property type="project" value="TreeGrafter"/>
</dbReference>
<sequence length="1245" mass="132827">MLGKVLVFLGGLLVVVLFVALLAPLFIDWTDFRKNFEDQASRIIGKKVTVHGTVDARLLPFPSVTLHDVRVGQEADGTPLVQIAEFSMDAELAPFLSGEALIFDMRVSKPNVRLRLLKDGTLDWMRGSRPEIPAKSVVLESVHVEEGDILFIDEQTGRTRHVTGLNAQMSAKSLAGPWRMEGDAALDGEHGNFTVSSSQPDDNGVLRVRTRLMPDRHPLNVDLDGELKLVNSKPDYMGSFTADVSDKQAQNSADQKAQPRIKGRFELTNDRIRVPEYRLEVGADNDPYVVTGEATLDTGSKPEFLLTADGQQIDVNRLGNNKGVNGKTNRNPTVSARQRLNSLIAIAAEVPVPQVPGKATFRLPAIVAGDTTIRDVQLDLEPAGTGWKIDHAIGTLPGRTQVEARGNLMLQGEPNFIGNLVVASNQPSGLASWLVGSVDPSIRQLRQAGFSADVSLRHEEQRFENLEIAVGSATLKGRLDRQAPNDKDPPRLAVDLAGDALDLDALRALTGLFTGQDSDETLFGHRITAHLQAGKFTAFGVPADKVDTSFSIAGGALTLDKLSVRNVAGAEITATGRADGEPSHYRGSGEITFKAADPGPFFEMLRQHLPHHPVMDRLVRNAAWYGNTALRGAVTLGGDQDSALTVTLAGVSNGSRVNFDYRMSDLSAFAGKGTTTLEGTLENSITSILFGQAGLDPLPVEADANGRLTLKVSANGTDPADAALTFATDKTSFTANGKVDVRPDTFLNGNIALSLESADLDPYFVMNGIGIPQTGAGLPVKFQANAALSQDKIVFSDMKGVLADNTVSGALTVDRKAPNIKASGEFSLDKADFGWLAEAIYGPIEDTKTGGLVKDKLGLPAFTGLDIGVKLSAKQVWPGIFGPVSNFTANASYKGEELRLSDLTGGWNGGTLSGSIMLANSDGTGLLQTKLSLADGDLAAVAWQRDGAPLASGRFGFAVNAEASGRSVAELAANASGSGELKLGETHVRGLNLGILSPLLSATDQIQGDITATKVLPIVQTLLNNGEAVLPATGIPFNISAGVVRATNIATGNDVAKLSGNAEMSLPDERMRGSLGIDFNAGTEAQSGAEPALRLDFAGPLTAPGRTMDVTDVTSFLSVRAFERERRRVERLQANVLEKQRLRREVALYKFTAVAREAQRQRDAAIEQQRRAEENRLRDLARQAAAQKQAQEEARAKQQAEEEAKARAAAEARARAETQRAPALNGQAPQTNAPLNFNELPGVAQ</sequence>
<evidence type="ECO:0000313" key="3">
    <source>
        <dbReference type="EMBL" id="RAX39185.1"/>
    </source>
</evidence>
<dbReference type="PIRSF" id="PIRSF034039">
    <property type="entry name" value="UCP034039"/>
    <property type="match status" value="1"/>
</dbReference>
<dbReference type="AlphaFoldDB" id="A0A329YE41"/>
<dbReference type="EMBL" id="QMKK01000048">
    <property type="protein sequence ID" value="RAX39185.1"/>
    <property type="molecule type" value="Genomic_DNA"/>
</dbReference>
<dbReference type="Proteomes" id="UP000251205">
    <property type="component" value="Unassembled WGS sequence"/>
</dbReference>
<dbReference type="InterPro" id="IPR052894">
    <property type="entry name" value="AsmA-related"/>
</dbReference>
<dbReference type="PANTHER" id="PTHR30441:SF4">
    <property type="entry name" value="PROTEIN ASMA"/>
    <property type="match status" value="1"/>
</dbReference>
<evidence type="ECO:0000256" key="1">
    <source>
        <dbReference type="SAM" id="MobiDB-lite"/>
    </source>
</evidence>
<protein>
    <recommendedName>
        <fullName evidence="2">AsmA domain-containing protein</fullName>
    </recommendedName>
</protein>
<proteinExistence type="predicted"/>
<feature type="compositionally biased region" description="Basic and acidic residues" evidence="1">
    <location>
        <begin position="1190"/>
        <end position="1218"/>
    </location>
</feature>